<dbReference type="Proteomes" id="UP001497700">
    <property type="component" value="Unassembled WGS sequence"/>
</dbReference>
<proteinExistence type="predicted"/>
<sequence>MPRAGALLFSFLPLLFPLAIAIRPNITAINARNGRSTLECWELRACPFTWYEPGTVSAAIAELGATSNLSMAIIDPSFDNGLHHAPAKQWVMYTSGLVHITLPDDNSTSAYVSGGEFGLVFAADTADISRQGHRTRYLGTSEVIALQIPTKDGEVPAHTVLHEGPCDANEVVGLRKLVAEGTSYT</sequence>
<dbReference type="EMBL" id="MU393472">
    <property type="protein sequence ID" value="KAI4865459.1"/>
    <property type="molecule type" value="Genomic_DNA"/>
</dbReference>
<accession>A0ACB9Z1X8</accession>
<evidence type="ECO:0000313" key="1">
    <source>
        <dbReference type="EMBL" id="KAI4865459.1"/>
    </source>
</evidence>
<name>A0ACB9Z1X8_9PEZI</name>
<protein>
    <submittedName>
        <fullName evidence="1">Uncharacterized protein</fullName>
    </submittedName>
</protein>
<evidence type="ECO:0000313" key="2">
    <source>
        <dbReference type="Proteomes" id="UP001497700"/>
    </source>
</evidence>
<reference evidence="1 2" key="1">
    <citation type="journal article" date="2022" name="New Phytol.">
        <title>Ecological generalism drives hyperdiversity of secondary metabolite gene clusters in xylarialean endophytes.</title>
        <authorList>
            <person name="Franco M.E.E."/>
            <person name="Wisecaver J.H."/>
            <person name="Arnold A.E."/>
            <person name="Ju Y.M."/>
            <person name="Slot J.C."/>
            <person name="Ahrendt S."/>
            <person name="Moore L.P."/>
            <person name="Eastman K.E."/>
            <person name="Scott K."/>
            <person name="Konkel Z."/>
            <person name="Mondo S.J."/>
            <person name="Kuo A."/>
            <person name="Hayes R.D."/>
            <person name="Haridas S."/>
            <person name="Andreopoulos B."/>
            <person name="Riley R."/>
            <person name="LaButti K."/>
            <person name="Pangilinan J."/>
            <person name="Lipzen A."/>
            <person name="Amirebrahimi M."/>
            <person name="Yan J."/>
            <person name="Adam C."/>
            <person name="Keymanesh K."/>
            <person name="Ng V."/>
            <person name="Louie K."/>
            <person name="Northen T."/>
            <person name="Drula E."/>
            <person name="Henrissat B."/>
            <person name="Hsieh H.M."/>
            <person name="Youens-Clark K."/>
            <person name="Lutzoni F."/>
            <person name="Miadlikowska J."/>
            <person name="Eastwood D.C."/>
            <person name="Hamelin R.C."/>
            <person name="Grigoriev I.V."/>
            <person name="U'Ren J.M."/>
        </authorList>
    </citation>
    <scope>NUCLEOTIDE SEQUENCE [LARGE SCALE GENOMIC DNA]</scope>
    <source>
        <strain evidence="1 2">CBS 119005</strain>
    </source>
</reference>
<keyword evidence="2" id="KW-1185">Reference proteome</keyword>
<gene>
    <name evidence="1" type="ORF">F4820DRAFT_458238</name>
</gene>
<organism evidence="1 2">
    <name type="scientific">Hypoxylon rubiginosum</name>
    <dbReference type="NCBI Taxonomy" id="110542"/>
    <lineage>
        <taxon>Eukaryota</taxon>
        <taxon>Fungi</taxon>
        <taxon>Dikarya</taxon>
        <taxon>Ascomycota</taxon>
        <taxon>Pezizomycotina</taxon>
        <taxon>Sordariomycetes</taxon>
        <taxon>Xylariomycetidae</taxon>
        <taxon>Xylariales</taxon>
        <taxon>Hypoxylaceae</taxon>
        <taxon>Hypoxylon</taxon>
    </lineage>
</organism>
<comment type="caution">
    <text evidence="1">The sequence shown here is derived from an EMBL/GenBank/DDBJ whole genome shotgun (WGS) entry which is preliminary data.</text>
</comment>